<dbReference type="InterPro" id="IPR042099">
    <property type="entry name" value="ANL_N_sf"/>
</dbReference>
<feature type="non-terminal residue" evidence="6">
    <location>
        <position position="734"/>
    </location>
</feature>
<dbReference type="Pfam" id="PF23562">
    <property type="entry name" value="AMP-binding_C_3"/>
    <property type="match status" value="1"/>
</dbReference>
<dbReference type="EC" id="6.2.1.3" evidence="4"/>
<dbReference type="Proteomes" id="UP001497623">
    <property type="component" value="Unassembled WGS sequence"/>
</dbReference>
<dbReference type="GO" id="GO:0005783">
    <property type="term" value="C:endoplasmic reticulum"/>
    <property type="evidence" value="ECO:0007669"/>
    <property type="project" value="TreeGrafter"/>
</dbReference>
<comment type="caution">
    <text evidence="6">The sequence shown here is derived from an EMBL/GenBank/DDBJ whole genome shotgun (WGS) entry which is preliminary data.</text>
</comment>
<keyword evidence="3" id="KW-0443">Lipid metabolism</keyword>
<dbReference type="Pfam" id="PF00501">
    <property type="entry name" value="AMP-binding"/>
    <property type="match status" value="1"/>
</dbReference>
<dbReference type="EMBL" id="CAXKWB010003191">
    <property type="protein sequence ID" value="CAL4068519.1"/>
    <property type="molecule type" value="Genomic_DNA"/>
</dbReference>
<dbReference type="SUPFAM" id="SSF56801">
    <property type="entry name" value="Acetyl-CoA synthetase-like"/>
    <property type="match status" value="1"/>
</dbReference>
<evidence type="ECO:0000313" key="6">
    <source>
        <dbReference type="EMBL" id="CAL4068519.1"/>
    </source>
</evidence>
<evidence type="ECO:0000256" key="3">
    <source>
        <dbReference type="ARBA" id="ARBA00023098"/>
    </source>
</evidence>
<evidence type="ECO:0000313" key="7">
    <source>
        <dbReference type="Proteomes" id="UP001497623"/>
    </source>
</evidence>
<proteinExistence type="predicted"/>
<keyword evidence="2" id="KW-0276">Fatty acid metabolism</keyword>
<dbReference type="GO" id="GO:0016020">
    <property type="term" value="C:membrane"/>
    <property type="evidence" value="ECO:0007669"/>
    <property type="project" value="TreeGrafter"/>
</dbReference>
<keyword evidence="7" id="KW-1185">Reference proteome</keyword>
<dbReference type="InterPro" id="IPR000873">
    <property type="entry name" value="AMP-dep_synth/lig_dom"/>
</dbReference>
<organism evidence="6 7">
    <name type="scientific">Meganyctiphanes norvegica</name>
    <name type="common">Northern krill</name>
    <name type="synonym">Thysanopoda norvegica</name>
    <dbReference type="NCBI Taxonomy" id="48144"/>
    <lineage>
        <taxon>Eukaryota</taxon>
        <taxon>Metazoa</taxon>
        <taxon>Ecdysozoa</taxon>
        <taxon>Arthropoda</taxon>
        <taxon>Crustacea</taxon>
        <taxon>Multicrustacea</taxon>
        <taxon>Malacostraca</taxon>
        <taxon>Eumalacostraca</taxon>
        <taxon>Eucarida</taxon>
        <taxon>Euphausiacea</taxon>
        <taxon>Euphausiidae</taxon>
        <taxon>Meganyctiphanes</taxon>
    </lineage>
</organism>
<sequence>MVIEYLSSWTPKFAGTKKAYKFLEKYLCLYRFELFNLNNDHVYDNFLMLFKFICDNVKTDKKINGEDHVHLGDEAIERYTRDRFQLTCSDTRHWISNLLNIDGRWKLYQQYALMPVHMTLYTRYEDGECFKRTRASYFHEKFQVSTPLVFAKGGRLEKFLGEQTVGGKEHEGSVTLTPMAFAETGNLITLSIYFILTVVNDICVHLSTECNRKIVFVQKMEKITDFRKKKNTSLHAKRVVVCSPRATSPIWVIVFMELCCRHVIYGEKFRLTTIMDCSIYIYMGVPTNIQNSFILDGTSPGWVGLRILKFTLVIDKIVVLVSYLPFSHTAGYITDVFLGMTSAATLYFAPPDALKGGTLLSTFQEVRPTSLLAVPRVWEKLAERMMEAASKNTGIKRVVGNWAKKHATNYHNAFRDVRKLSAFQQVNYYLAKVLVLNRIKKMIGFDRMTRFVTGAAAISPDVIDYLTSLDMPVLEGFAMAETMAMGAICQPLPHRYKSGSVGKPLYLNEIRLGNKGDLLEGEGEVLIRGRNVCMGYHGLEEATNQTLDDDSWLHTGDIGRFDSEGFLYITGRIKELVVTAGGENVPPVLIEEIIKKEIPIISNCMLIGDHRKYLSVLVALKSEMDTEGHPLSPLTDFCIEQLRNVGSNATTVEEACKEVEDQPQGPISTAINQGIARYNAHHAVSNAQKVQRWRLLPHDFSLPTGELNNTLKLKRRVAVEKYKKLIDSMYDNKK</sequence>
<dbReference type="PANTHER" id="PTHR43272">
    <property type="entry name" value="LONG-CHAIN-FATTY-ACID--COA LIGASE"/>
    <property type="match status" value="1"/>
</dbReference>
<evidence type="ECO:0000256" key="2">
    <source>
        <dbReference type="ARBA" id="ARBA00022832"/>
    </source>
</evidence>
<gene>
    <name evidence="6" type="ORF">MNOR_LOCUS7321</name>
</gene>
<evidence type="ECO:0000256" key="4">
    <source>
        <dbReference type="ARBA" id="ARBA00026121"/>
    </source>
</evidence>
<accession>A0AAV2Q3G7</accession>
<evidence type="ECO:0000256" key="1">
    <source>
        <dbReference type="ARBA" id="ARBA00022598"/>
    </source>
</evidence>
<feature type="domain" description="AMP-dependent synthetase/ligase" evidence="5">
    <location>
        <begin position="319"/>
        <end position="537"/>
    </location>
</feature>
<protein>
    <recommendedName>
        <fullName evidence="4">long-chain-fatty-acid--CoA ligase</fullName>
        <ecNumber evidence="4">6.2.1.3</ecNumber>
    </recommendedName>
</protein>
<name>A0AAV2Q3G7_MEGNR</name>
<dbReference type="AlphaFoldDB" id="A0AAV2Q3G7"/>
<evidence type="ECO:0000259" key="5">
    <source>
        <dbReference type="Pfam" id="PF00501"/>
    </source>
</evidence>
<reference evidence="6 7" key="1">
    <citation type="submission" date="2024-05" db="EMBL/GenBank/DDBJ databases">
        <authorList>
            <person name="Wallberg A."/>
        </authorList>
    </citation>
    <scope>NUCLEOTIDE SEQUENCE [LARGE SCALE GENOMIC DNA]</scope>
</reference>
<dbReference type="PANTHER" id="PTHR43272:SF32">
    <property type="entry name" value="AMP-DEPENDENT SYNTHETASE_LIGASE DOMAIN-CONTAINING PROTEIN"/>
    <property type="match status" value="1"/>
</dbReference>
<keyword evidence="1" id="KW-0436">Ligase</keyword>
<dbReference type="Gene3D" id="3.40.50.12780">
    <property type="entry name" value="N-terminal domain of ligase-like"/>
    <property type="match status" value="1"/>
</dbReference>
<dbReference type="GO" id="GO:0004467">
    <property type="term" value="F:long-chain fatty acid-CoA ligase activity"/>
    <property type="evidence" value="ECO:0007669"/>
    <property type="project" value="UniProtKB-EC"/>
</dbReference>